<dbReference type="AlphaFoldDB" id="A0AAP0BLX6"/>
<comment type="caution">
    <text evidence="1">The sequence shown here is derived from an EMBL/GenBank/DDBJ whole genome shotgun (WGS) entry which is preliminary data.</text>
</comment>
<dbReference type="EMBL" id="JBBWWQ010000006">
    <property type="protein sequence ID" value="KAK8944307.1"/>
    <property type="molecule type" value="Genomic_DNA"/>
</dbReference>
<accession>A0AAP0BLX6</accession>
<dbReference type="Proteomes" id="UP001418222">
    <property type="component" value="Unassembled WGS sequence"/>
</dbReference>
<evidence type="ECO:0000313" key="1">
    <source>
        <dbReference type="EMBL" id="KAK8944307.1"/>
    </source>
</evidence>
<keyword evidence="2" id="KW-1185">Reference proteome</keyword>
<sequence>MLPLRFLLSHRGRRLLPHLTSFGSEQARAFSPESRSRWVATASYTTVTKTSGRILFRQLLERESSTYTYLVADMHHPEKPAVVSLRFLILFARSVIGPDN</sequence>
<reference evidence="1 2" key="1">
    <citation type="journal article" date="2022" name="Nat. Plants">
        <title>Genomes of leafy and leafless Platanthera orchids illuminate the evolution of mycoheterotrophy.</title>
        <authorList>
            <person name="Li M.H."/>
            <person name="Liu K.W."/>
            <person name="Li Z."/>
            <person name="Lu H.C."/>
            <person name="Ye Q.L."/>
            <person name="Zhang D."/>
            <person name="Wang J.Y."/>
            <person name="Li Y.F."/>
            <person name="Zhong Z.M."/>
            <person name="Liu X."/>
            <person name="Yu X."/>
            <person name="Liu D.K."/>
            <person name="Tu X.D."/>
            <person name="Liu B."/>
            <person name="Hao Y."/>
            <person name="Liao X.Y."/>
            <person name="Jiang Y.T."/>
            <person name="Sun W.H."/>
            <person name="Chen J."/>
            <person name="Chen Y.Q."/>
            <person name="Ai Y."/>
            <person name="Zhai J.W."/>
            <person name="Wu S.S."/>
            <person name="Zhou Z."/>
            <person name="Hsiao Y.Y."/>
            <person name="Wu W.L."/>
            <person name="Chen Y.Y."/>
            <person name="Lin Y.F."/>
            <person name="Hsu J.L."/>
            <person name="Li C.Y."/>
            <person name="Wang Z.W."/>
            <person name="Zhao X."/>
            <person name="Zhong W.Y."/>
            <person name="Ma X.K."/>
            <person name="Ma L."/>
            <person name="Huang J."/>
            <person name="Chen G.Z."/>
            <person name="Huang M.Z."/>
            <person name="Huang L."/>
            <person name="Peng D.H."/>
            <person name="Luo Y.B."/>
            <person name="Zou S.Q."/>
            <person name="Chen S.P."/>
            <person name="Lan S."/>
            <person name="Tsai W.C."/>
            <person name="Van de Peer Y."/>
            <person name="Liu Z.J."/>
        </authorList>
    </citation>
    <scope>NUCLEOTIDE SEQUENCE [LARGE SCALE GENOMIC DNA]</scope>
    <source>
        <strain evidence="1">Lor287</strain>
    </source>
</reference>
<evidence type="ECO:0000313" key="2">
    <source>
        <dbReference type="Proteomes" id="UP001418222"/>
    </source>
</evidence>
<organism evidence="1 2">
    <name type="scientific">Platanthera zijinensis</name>
    <dbReference type="NCBI Taxonomy" id="2320716"/>
    <lineage>
        <taxon>Eukaryota</taxon>
        <taxon>Viridiplantae</taxon>
        <taxon>Streptophyta</taxon>
        <taxon>Embryophyta</taxon>
        <taxon>Tracheophyta</taxon>
        <taxon>Spermatophyta</taxon>
        <taxon>Magnoliopsida</taxon>
        <taxon>Liliopsida</taxon>
        <taxon>Asparagales</taxon>
        <taxon>Orchidaceae</taxon>
        <taxon>Orchidoideae</taxon>
        <taxon>Orchideae</taxon>
        <taxon>Orchidinae</taxon>
        <taxon>Platanthera</taxon>
    </lineage>
</organism>
<gene>
    <name evidence="1" type="ORF">KSP39_PZI007540</name>
</gene>
<protein>
    <submittedName>
        <fullName evidence="1">Uncharacterized protein</fullName>
    </submittedName>
</protein>
<proteinExistence type="predicted"/>
<name>A0AAP0BLX6_9ASPA</name>